<dbReference type="PROSITE" id="PS51464">
    <property type="entry name" value="SIS"/>
    <property type="match status" value="1"/>
</dbReference>
<proteinExistence type="inferred from homology"/>
<dbReference type="GO" id="GO:0004476">
    <property type="term" value="F:mannose-6-phosphate isomerase activity"/>
    <property type="evidence" value="ECO:0007669"/>
    <property type="project" value="InterPro"/>
</dbReference>
<comment type="similarity">
    <text evidence="1">Belongs to the PGI/PMI family.</text>
</comment>
<dbReference type="Pfam" id="PF01380">
    <property type="entry name" value="SIS"/>
    <property type="match status" value="1"/>
</dbReference>
<organism evidence="4 5">
    <name type="scientific">Candidatus Uhrbacteria bacterium RIFCSPLOWO2_02_FULL_49_11</name>
    <dbReference type="NCBI Taxonomy" id="1802409"/>
    <lineage>
        <taxon>Bacteria</taxon>
        <taxon>Candidatus Uhriibacteriota</taxon>
    </lineage>
</organism>
<dbReference type="GO" id="GO:0097367">
    <property type="term" value="F:carbohydrate derivative binding"/>
    <property type="evidence" value="ECO:0007669"/>
    <property type="project" value="InterPro"/>
</dbReference>
<comment type="caution">
    <text evidence="4">The sequence shown here is derived from an EMBL/GenBank/DDBJ whole genome shotgun (WGS) entry which is preliminary data.</text>
</comment>
<dbReference type="CDD" id="cd05637">
    <property type="entry name" value="SIS_PGI_PMI_2"/>
    <property type="match status" value="1"/>
</dbReference>
<keyword evidence="2" id="KW-0413">Isomerase</keyword>
<reference evidence="4 5" key="1">
    <citation type="journal article" date="2016" name="Nat. Commun.">
        <title>Thousands of microbial genomes shed light on interconnected biogeochemical processes in an aquifer system.</title>
        <authorList>
            <person name="Anantharaman K."/>
            <person name="Brown C.T."/>
            <person name="Hug L.A."/>
            <person name="Sharon I."/>
            <person name="Castelle C.J."/>
            <person name="Probst A.J."/>
            <person name="Thomas B.C."/>
            <person name="Singh A."/>
            <person name="Wilkins M.J."/>
            <person name="Karaoz U."/>
            <person name="Brodie E.L."/>
            <person name="Williams K.H."/>
            <person name="Hubbard S.S."/>
            <person name="Banfield J.F."/>
        </authorList>
    </citation>
    <scope>NUCLEOTIDE SEQUENCE [LARGE SCALE GENOMIC DNA]</scope>
</reference>
<dbReference type="GO" id="GO:0004347">
    <property type="term" value="F:glucose-6-phosphate isomerase activity"/>
    <property type="evidence" value="ECO:0007669"/>
    <property type="project" value="InterPro"/>
</dbReference>
<name>A0A1F7VDT7_9BACT</name>
<dbReference type="InterPro" id="IPR001347">
    <property type="entry name" value="SIS_dom"/>
</dbReference>
<dbReference type="EMBL" id="MGER01000015">
    <property type="protein sequence ID" value="OGL88722.1"/>
    <property type="molecule type" value="Genomic_DNA"/>
</dbReference>
<evidence type="ECO:0000313" key="5">
    <source>
        <dbReference type="Proteomes" id="UP000178264"/>
    </source>
</evidence>
<dbReference type="InterPro" id="IPR019490">
    <property type="entry name" value="Glu6P/Mann6P_isomerase_C"/>
</dbReference>
<dbReference type="GO" id="GO:0005975">
    <property type="term" value="P:carbohydrate metabolic process"/>
    <property type="evidence" value="ECO:0007669"/>
    <property type="project" value="InterPro"/>
</dbReference>
<protein>
    <recommendedName>
        <fullName evidence="3">SIS domain-containing protein</fullName>
    </recommendedName>
</protein>
<accession>A0A1F7VDT7</accession>
<dbReference type="SUPFAM" id="SSF53697">
    <property type="entry name" value="SIS domain"/>
    <property type="match status" value="1"/>
</dbReference>
<evidence type="ECO:0000259" key="3">
    <source>
        <dbReference type="PROSITE" id="PS51464"/>
    </source>
</evidence>
<evidence type="ECO:0000313" key="4">
    <source>
        <dbReference type="EMBL" id="OGL88722.1"/>
    </source>
</evidence>
<feature type="domain" description="SIS" evidence="3">
    <location>
        <begin position="29"/>
        <end position="178"/>
    </location>
</feature>
<dbReference type="Gene3D" id="3.40.50.10490">
    <property type="entry name" value="Glucose-6-phosphate isomerase like protein, domain 1"/>
    <property type="match status" value="2"/>
</dbReference>
<evidence type="ECO:0000256" key="2">
    <source>
        <dbReference type="ARBA" id="ARBA00023235"/>
    </source>
</evidence>
<evidence type="ECO:0000256" key="1">
    <source>
        <dbReference type="ARBA" id="ARBA00010523"/>
    </source>
</evidence>
<dbReference type="Pfam" id="PF10432">
    <property type="entry name" value="bact-PGI_C"/>
    <property type="match status" value="1"/>
</dbReference>
<gene>
    <name evidence="4" type="ORF">A3I42_01675</name>
</gene>
<sequence length="351" mass="37359">MSFLDDLTSLHTVDRSNMAEELRLLPARVREAVEAPFPSIGIDGRALTTIAVIGLGGSAIGGDLAAAMVAHQCPLPIIVLRSSVLPDWVQPSTLVIAVSYSGNTAETVKAYLQAKARGCPLVAIASGGKLAAHAAADGTLLLSPGSYPQPRLAVGAITVLILKVISAITGTACDAMCNAMSDAFLKITSSVTQEVPTEQNPAKLLAYQLLDRLSLVVAGGLLAPAARRWKTQMNENAKSLCVIEEVPELFHNTLEGLKLPSVVSDLGTWVFLEAPSDQTVSMPQLDHFAALLKESGLRVERVRAPMNKPHEALWWIIGMGDWVSYYCACLNNVDPMPVSTIQGFKKNVTAP</sequence>
<dbReference type="Proteomes" id="UP000178264">
    <property type="component" value="Unassembled WGS sequence"/>
</dbReference>
<dbReference type="AlphaFoldDB" id="A0A1F7VDT7"/>
<dbReference type="InterPro" id="IPR046348">
    <property type="entry name" value="SIS_dom_sf"/>
</dbReference>
<dbReference type="GO" id="GO:1901135">
    <property type="term" value="P:carbohydrate derivative metabolic process"/>
    <property type="evidence" value="ECO:0007669"/>
    <property type="project" value="InterPro"/>
</dbReference>